<proteinExistence type="predicted"/>
<gene>
    <name evidence="1" type="ORF">J2X20_004188</name>
</gene>
<accession>A0ABU1YTI5</accession>
<comment type="caution">
    <text evidence="1">The sequence shown here is derived from an EMBL/GenBank/DDBJ whole genome shotgun (WGS) entry which is preliminary data.</text>
</comment>
<keyword evidence="2" id="KW-1185">Reference proteome</keyword>
<dbReference type="RefSeq" id="WP_310268888.1">
    <property type="nucleotide sequence ID" value="NZ_JAVDXU010000003.1"/>
</dbReference>
<name>A0ABU1YTI5_ROSSA</name>
<dbReference type="EMBL" id="JAVDXU010000003">
    <property type="protein sequence ID" value="MDR7271520.1"/>
    <property type="molecule type" value="Genomic_DNA"/>
</dbReference>
<organism evidence="1 2">
    <name type="scientific">Roseateles saccharophilus</name>
    <name type="common">Pseudomonas saccharophila</name>
    <dbReference type="NCBI Taxonomy" id="304"/>
    <lineage>
        <taxon>Bacteria</taxon>
        <taxon>Pseudomonadati</taxon>
        <taxon>Pseudomonadota</taxon>
        <taxon>Betaproteobacteria</taxon>
        <taxon>Burkholderiales</taxon>
        <taxon>Sphaerotilaceae</taxon>
        <taxon>Roseateles</taxon>
    </lineage>
</organism>
<evidence type="ECO:0008006" key="3">
    <source>
        <dbReference type="Google" id="ProtNLM"/>
    </source>
</evidence>
<dbReference type="Proteomes" id="UP001180453">
    <property type="component" value="Unassembled WGS sequence"/>
</dbReference>
<protein>
    <recommendedName>
        <fullName evidence="3">Lipoprotein</fullName>
    </recommendedName>
</protein>
<reference evidence="1 2" key="1">
    <citation type="submission" date="2023-07" db="EMBL/GenBank/DDBJ databases">
        <title>Sorghum-associated microbial communities from plants grown in Nebraska, USA.</title>
        <authorList>
            <person name="Schachtman D."/>
        </authorList>
    </citation>
    <scope>NUCLEOTIDE SEQUENCE [LARGE SCALE GENOMIC DNA]</scope>
    <source>
        <strain evidence="1 2">BE314</strain>
    </source>
</reference>
<sequence length="235" mass="25433">MRSPAEALRKVQVGLNGGTPEEALEAARTLQECWMTAGSAEAMYALRDRPDQVPEAVRKAMDNQGGVNQAIKFAEGQARRCQVFDPATMSRRLELFQRAHAGGAEGAATEYLSALQSPLEKQKPDPALVAKLQADVRNAALAGDTLALQHLRLASGESASGLGVTPMQRDAYHTAWKTIMDERYPGVADIIEKAMQPFAQPASAPALSTAEQAEANALARQIVETWRRKRKDGKP</sequence>
<evidence type="ECO:0000313" key="2">
    <source>
        <dbReference type="Proteomes" id="UP001180453"/>
    </source>
</evidence>
<evidence type="ECO:0000313" key="1">
    <source>
        <dbReference type="EMBL" id="MDR7271520.1"/>
    </source>
</evidence>